<dbReference type="EMBL" id="KV722455">
    <property type="protein sequence ID" value="OCH88358.1"/>
    <property type="molecule type" value="Genomic_DNA"/>
</dbReference>
<dbReference type="AlphaFoldDB" id="A0A8E2AQ67"/>
<evidence type="ECO:0000256" key="1">
    <source>
        <dbReference type="SAM" id="MobiDB-lite"/>
    </source>
</evidence>
<feature type="compositionally biased region" description="Polar residues" evidence="1">
    <location>
        <begin position="1"/>
        <end position="11"/>
    </location>
</feature>
<accession>A0A8E2AQ67</accession>
<reference evidence="2 3" key="1">
    <citation type="submission" date="2016-07" db="EMBL/GenBank/DDBJ databases">
        <title>Draft genome of the white-rot fungus Obba rivulosa 3A-2.</title>
        <authorList>
            <consortium name="DOE Joint Genome Institute"/>
            <person name="Miettinen O."/>
            <person name="Riley R."/>
            <person name="Acob R."/>
            <person name="Barry K."/>
            <person name="Cullen D."/>
            <person name="De Vries R."/>
            <person name="Hainaut M."/>
            <person name="Hatakka A."/>
            <person name="Henrissat B."/>
            <person name="Hilden K."/>
            <person name="Kuo R."/>
            <person name="Labutti K."/>
            <person name="Lipzen A."/>
            <person name="Makela M.R."/>
            <person name="Sandor L."/>
            <person name="Spatafora J.W."/>
            <person name="Grigoriev I.V."/>
            <person name="Hibbett D.S."/>
        </authorList>
    </citation>
    <scope>NUCLEOTIDE SEQUENCE [LARGE SCALE GENOMIC DNA]</scope>
    <source>
        <strain evidence="2 3">3A-2</strain>
    </source>
</reference>
<proteinExistence type="predicted"/>
<evidence type="ECO:0000313" key="3">
    <source>
        <dbReference type="Proteomes" id="UP000250043"/>
    </source>
</evidence>
<organism evidence="2 3">
    <name type="scientific">Obba rivulosa</name>
    <dbReference type="NCBI Taxonomy" id="1052685"/>
    <lineage>
        <taxon>Eukaryota</taxon>
        <taxon>Fungi</taxon>
        <taxon>Dikarya</taxon>
        <taxon>Basidiomycota</taxon>
        <taxon>Agaricomycotina</taxon>
        <taxon>Agaricomycetes</taxon>
        <taxon>Polyporales</taxon>
        <taxon>Gelatoporiaceae</taxon>
        <taxon>Obba</taxon>
    </lineage>
</organism>
<dbReference type="Proteomes" id="UP000250043">
    <property type="component" value="Unassembled WGS sequence"/>
</dbReference>
<sequence>MLPFSLTSQPFDRQDLPPRARPTAPSRTVVQKEIYACNIHACRFRTDDKSTIDRHNASHEPRVSRQFKQCPFCDHRTRQNTNLQGHINRRQRNCSRKRRETEAENRWSKRLDVFLEALDIIDDISAIGCIQKEDEFPIGHDISHPTFFCPLSPYTPTPDLWSPSLSSVPNPLECSPSFSFNHALQSAGNTPHSSTAKQAVQINVSDANVAHVRGSSPATIGSSLLAEMYGSEGAEYVRKMASACDSLALCPLPKLDPDITQYHAEGDPFLPFSTQSEAPLSYRPAFD</sequence>
<evidence type="ECO:0000313" key="2">
    <source>
        <dbReference type="EMBL" id="OCH88358.1"/>
    </source>
</evidence>
<evidence type="ECO:0008006" key="4">
    <source>
        <dbReference type="Google" id="ProtNLM"/>
    </source>
</evidence>
<name>A0A8E2AQ67_9APHY</name>
<gene>
    <name evidence="2" type="ORF">OBBRIDRAFT_805436</name>
</gene>
<dbReference type="Gene3D" id="3.30.160.60">
    <property type="entry name" value="Classic Zinc Finger"/>
    <property type="match status" value="1"/>
</dbReference>
<feature type="region of interest" description="Disordered" evidence="1">
    <location>
        <begin position="1"/>
        <end position="27"/>
    </location>
</feature>
<keyword evidence="3" id="KW-1185">Reference proteome</keyword>
<protein>
    <recommendedName>
        <fullName evidence="4">C2H2-type domain-containing protein</fullName>
    </recommendedName>
</protein>